<feature type="transmembrane region" description="Helical" evidence="8">
    <location>
        <begin position="132"/>
        <end position="152"/>
    </location>
</feature>
<protein>
    <submittedName>
        <fullName evidence="11">Cation efflux system protein</fullName>
    </submittedName>
</protein>
<evidence type="ECO:0000256" key="7">
    <source>
        <dbReference type="SAM" id="MobiDB-lite"/>
    </source>
</evidence>
<feature type="domain" description="Cation efflux protein cytoplasmic" evidence="10">
    <location>
        <begin position="260"/>
        <end position="336"/>
    </location>
</feature>
<feature type="region of interest" description="Disordered" evidence="7">
    <location>
        <begin position="333"/>
        <end position="353"/>
    </location>
</feature>
<comment type="similarity">
    <text evidence="2">Belongs to the cation diffusion facilitator (CDF) transporter (TC 2.A.4) family.</text>
</comment>
<dbReference type="Gene3D" id="3.30.70.1350">
    <property type="entry name" value="Cation efflux protein, cytoplasmic domain"/>
    <property type="match status" value="1"/>
</dbReference>
<evidence type="ECO:0000256" key="8">
    <source>
        <dbReference type="SAM" id="Phobius"/>
    </source>
</evidence>
<dbReference type="InterPro" id="IPR058533">
    <property type="entry name" value="Cation_efflux_TM"/>
</dbReference>
<dbReference type="InterPro" id="IPR036837">
    <property type="entry name" value="Cation_efflux_CTD_sf"/>
</dbReference>
<dbReference type="SUPFAM" id="SSF160240">
    <property type="entry name" value="Cation efflux protein cytoplasmic domain-like"/>
    <property type="match status" value="1"/>
</dbReference>
<keyword evidence="12" id="KW-1185">Reference proteome</keyword>
<feature type="region of interest" description="Disordered" evidence="7">
    <location>
        <begin position="1"/>
        <end position="31"/>
    </location>
</feature>
<dbReference type="EMBL" id="BOMP01000124">
    <property type="protein sequence ID" value="GIE44320.1"/>
    <property type="molecule type" value="Genomic_DNA"/>
</dbReference>
<reference evidence="11 12" key="1">
    <citation type="submission" date="2021-01" db="EMBL/GenBank/DDBJ databases">
        <title>Whole genome shotgun sequence of Actinoplanes lobatus NBRC 12513.</title>
        <authorList>
            <person name="Komaki H."/>
            <person name="Tamura T."/>
        </authorList>
    </citation>
    <scope>NUCLEOTIDE SEQUENCE [LARGE SCALE GENOMIC DNA]</scope>
    <source>
        <strain evidence="11 12">NBRC 12513</strain>
    </source>
</reference>
<evidence type="ECO:0000256" key="1">
    <source>
        <dbReference type="ARBA" id="ARBA00004141"/>
    </source>
</evidence>
<dbReference type="InterPro" id="IPR050291">
    <property type="entry name" value="CDF_Transporter"/>
</dbReference>
<dbReference type="Pfam" id="PF01545">
    <property type="entry name" value="Cation_efflux"/>
    <property type="match status" value="1"/>
</dbReference>
<dbReference type="SUPFAM" id="SSF161111">
    <property type="entry name" value="Cation efflux protein transmembrane domain-like"/>
    <property type="match status" value="1"/>
</dbReference>
<dbReference type="InterPro" id="IPR027470">
    <property type="entry name" value="Cation_efflux_CTD"/>
</dbReference>
<dbReference type="InterPro" id="IPR027469">
    <property type="entry name" value="Cation_efflux_TMD_sf"/>
</dbReference>
<proteinExistence type="inferred from homology"/>
<feature type="transmembrane region" description="Helical" evidence="8">
    <location>
        <begin position="93"/>
        <end position="112"/>
    </location>
</feature>
<dbReference type="PANTHER" id="PTHR43840">
    <property type="entry name" value="MITOCHONDRIAL METAL TRANSPORTER 1-RELATED"/>
    <property type="match status" value="1"/>
</dbReference>
<evidence type="ECO:0000313" key="12">
    <source>
        <dbReference type="Proteomes" id="UP000631312"/>
    </source>
</evidence>
<name>A0ABQ4ATN7_9ACTN</name>
<feature type="transmembrane region" description="Helical" evidence="8">
    <location>
        <begin position="207"/>
        <end position="225"/>
    </location>
</feature>
<evidence type="ECO:0000256" key="5">
    <source>
        <dbReference type="ARBA" id="ARBA00022989"/>
    </source>
</evidence>
<keyword evidence="5 8" id="KW-1133">Transmembrane helix</keyword>
<gene>
    <name evidence="11" type="ORF">Alo02nite_72180</name>
</gene>
<evidence type="ECO:0000256" key="3">
    <source>
        <dbReference type="ARBA" id="ARBA00022448"/>
    </source>
</evidence>
<dbReference type="NCBIfam" id="TIGR01297">
    <property type="entry name" value="CDF"/>
    <property type="match status" value="1"/>
</dbReference>
<dbReference type="Gene3D" id="1.20.1510.10">
    <property type="entry name" value="Cation efflux protein transmembrane domain"/>
    <property type="match status" value="1"/>
</dbReference>
<evidence type="ECO:0000256" key="4">
    <source>
        <dbReference type="ARBA" id="ARBA00022692"/>
    </source>
</evidence>
<dbReference type="Proteomes" id="UP000631312">
    <property type="component" value="Unassembled WGS sequence"/>
</dbReference>
<evidence type="ECO:0000259" key="9">
    <source>
        <dbReference type="Pfam" id="PF01545"/>
    </source>
</evidence>
<feature type="compositionally biased region" description="Basic and acidic residues" evidence="7">
    <location>
        <begin position="334"/>
        <end position="353"/>
    </location>
</feature>
<feature type="transmembrane region" description="Helical" evidence="8">
    <location>
        <begin position="164"/>
        <end position="186"/>
    </location>
</feature>
<sequence>MGCLDHEGRPAMSAHEHHHHGTGHHHRHGWRHRLKHVVTPHSHDSADKVDSALEASREGMRALWISLVGLGVTALLQAVVVVLSGSVALLGDTLHNVADALTAVPLGIAFWLGRRAATRAYTYGFGRAEDLAGIVIVLVITASAAASAWFAVDRLLDPRTMTHLPWVFAAGLIGFAGNEIVARYRIAVGRRIGSAALVADGLHARTDGFTSLAVVLAAGGAWLGWGWADPVVGLAITAAIAFVLKDAAREVYRRLMDRVDPELVDHAERALRAVPGIRDVSGLRLRWIGHRLHAEAAIVVSAELSLLAAHEIAADAEHQLTHDVPRLTAATVHVDPDSHPGDQHHHELSHVRRDRLAALSG</sequence>
<comment type="subcellular location">
    <subcellularLocation>
        <location evidence="1">Membrane</location>
        <topology evidence="1">Multi-pass membrane protein</topology>
    </subcellularLocation>
</comment>
<keyword evidence="4 8" id="KW-0812">Transmembrane</keyword>
<dbReference type="InterPro" id="IPR002524">
    <property type="entry name" value="Cation_efflux"/>
</dbReference>
<feature type="compositionally biased region" description="Basic residues" evidence="7">
    <location>
        <begin position="16"/>
        <end position="31"/>
    </location>
</feature>
<keyword evidence="6 8" id="KW-0472">Membrane</keyword>
<feature type="transmembrane region" description="Helical" evidence="8">
    <location>
        <begin position="231"/>
        <end position="248"/>
    </location>
</feature>
<evidence type="ECO:0000256" key="6">
    <source>
        <dbReference type="ARBA" id="ARBA00023136"/>
    </source>
</evidence>
<feature type="domain" description="Cation efflux protein transmembrane" evidence="9">
    <location>
        <begin position="63"/>
        <end position="256"/>
    </location>
</feature>
<evidence type="ECO:0000256" key="2">
    <source>
        <dbReference type="ARBA" id="ARBA00008114"/>
    </source>
</evidence>
<keyword evidence="3" id="KW-0813">Transport</keyword>
<comment type="caution">
    <text evidence="11">The sequence shown here is derived from an EMBL/GenBank/DDBJ whole genome shotgun (WGS) entry which is preliminary data.</text>
</comment>
<dbReference type="PANTHER" id="PTHR43840:SF15">
    <property type="entry name" value="MITOCHONDRIAL METAL TRANSPORTER 1-RELATED"/>
    <property type="match status" value="1"/>
</dbReference>
<organism evidence="11 12">
    <name type="scientific">Actinoplanes lobatus</name>
    <dbReference type="NCBI Taxonomy" id="113568"/>
    <lineage>
        <taxon>Bacteria</taxon>
        <taxon>Bacillati</taxon>
        <taxon>Actinomycetota</taxon>
        <taxon>Actinomycetes</taxon>
        <taxon>Micromonosporales</taxon>
        <taxon>Micromonosporaceae</taxon>
        <taxon>Actinoplanes</taxon>
    </lineage>
</organism>
<dbReference type="Pfam" id="PF16916">
    <property type="entry name" value="ZT_dimer"/>
    <property type="match status" value="1"/>
</dbReference>
<evidence type="ECO:0000313" key="11">
    <source>
        <dbReference type="EMBL" id="GIE44320.1"/>
    </source>
</evidence>
<evidence type="ECO:0000259" key="10">
    <source>
        <dbReference type="Pfam" id="PF16916"/>
    </source>
</evidence>
<feature type="transmembrane region" description="Helical" evidence="8">
    <location>
        <begin position="62"/>
        <end position="87"/>
    </location>
</feature>
<accession>A0ABQ4ATN7</accession>